<reference evidence="2 3" key="1">
    <citation type="submission" date="2017-03" db="EMBL/GenBank/DDBJ databases">
        <title>Genomes of endolithic fungi from Antarctica.</title>
        <authorList>
            <person name="Coleine C."/>
            <person name="Masonjones S."/>
            <person name="Stajich J.E."/>
        </authorList>
    </citation>
    <scope>NUCLEOTIDE SEQUENCE [LARGE SCALE GENOMIC DNA]</scope>
    <source>
        <strain evidence="2 3">CCFEE 6314</strain>
    </source>
</reference>
<evidence type="ECO:0000256" key="1">
    <source>
        <dbReference type="SAM" id="MobiDB-lite"/>
    </source>
</evidence>
<protein>
    <submittedName>
        <fullName evidence="2">Uncharacterized protein</fullName>
    </submittedName>
</protein>
<evidence type="ECO:0000313" key="2">
    <source>
        <dbReference type="EMBL" id="RVX68034.1"/>
    </source>
</evidence>
<evidence type="ECO:0000313" key="3">
    <source>
        <dbReference type="Proteomes" id="UP000288859"/>
    </source>
</evidence>
<dbReference type="OrthoDB" id="5366485at2759"/>
<gene>
    <name evidence="2" type="ORF">B0A52_08445</name>
</gene>
<sequence length="165" mass="17920">MSSDSSYLSFLNKANEDPKSGTNPSSSSKKSTSEHKSKLDPTTQSSFPESLQSIPESLTYTSDTDSAFEPIFLNYAGADLPSIDEFKKVLEASRSAGKDSVVEDLTVKDFDPRGQYTEIVDRVKKAGSGDVKVFRVEVGATRVEYYIVTIGDRSLVGVVTKAVES</sequence>
<feature type="region of interest" description="Disordered" evidence="1">
    <location>
        <begin position="1"/>
        <end position="58"/>
    </location>
</feature>
<dbReference type="VEuPathDB" id="FungiDB:PV10_00888"/>
<comment type="caution">
    <text evidence="2">The sequence shown here is derived from an EMBL/GenBank/DDBJ whole genome shotgun (WGS) entry which is preliminary data.</text>
</comment>
<organism evidence="2 3">
    <name type="scientific">Exophiala mesophila</name>
    <name type="common">Black yeast-like fungus</name>
    <dbReference type="NCBI Taxonomy" id="212818"/>
    <lineage>
        <taxon>Eukaryota</taxon>
        <taxon>Fungi</taxon>
        <taxon>Dikarya</taxon>
        <taxon>Ascomycota</taxon>
        <taxon>Pezizomycotina</taxon>
        <taxon>Eurotiomycetes</taxon>
        <taxon>Chaetothyriomycetidae</taxon>
        <taxon>Chaetothyriales</taxon>
        <taxon>Herpotrichiellaceae</taxon>
        <taxon>Exophiala</taxon>
    </lineage>
</organism>
<dbReference type="AlphaFoldDB" id="A0A438MWA5"/>
<dbReference type="PANTHER" id="PTHR42093:SF1">
    <property type="match status" value="1"/>
</dbReference>
<feature type="compositionally biased region" description="Low complexity" evidence="1">
    <location>
        <begin position="20"/>
        <end position="30"/>
    </location>
</feature>
<dbReference type="PANTHER" id="PTHR42093">
    <property type="match status" value="1"/>
</dbReference>
<name>A0A438MWA5_EXOME</name>
<proteinExistence type="predicted"/>
<dbReference type="Pfam" id="PF23151">
    <property type="entry name" value="NuiA_2"/>
    <property type="match status" value="1"/>
</dbReference>
<dbReference type="InterPro" id="IPR056539">
    <property type="entry name" value="NuiA-like"/>
</dbReference>
<accession>A0A438MWA5</accession>
<dbReference type="EMBL" id="NAJM01000042">
    <property type="protein sequence ID" value="RVX68034.1"/>
    <property type="molecule type" value="Genomic_DNA"/>
</dbReference>
<dbReference type="Proteomes" id="UP000288859">
    <property type="component" value="Unassembled WGS sequence"/>
</dbReference>
<feature type="compositionally biased region" description="Polar residues" evidence="1">
    <location>
        <begin position="40"/>
        <end position="58"/>
    </location>
</feature>